<reference evidence="1" key="1">
    <citation type="submission" date="2018-05" db="EMBL/GenBank/DDBJ databases">
        <authorList>
            <person name="Lanie J.A."/>
            <person name="Ng W.-L."/>
            <person name="Kazmierczak K.M."/>
            <person name="Andrzejewski T.M."/>
            <person name="Davidsen T.M."/>
            <person name="Wayne K.J."/>
            <person name="Tettelin H."/>
            <person name="Glass J.I."/>
            <person name="Rusch D."/>
            <person name="Podicherti R."/>
            <person name="Tsui H.-C.T."/>
            <person name="Winkler M.E."/>
        </authorList>
    </citation>
    <scope>NUCLEOTIDE SEQUENCE</scope>
</reference>
<dbReference type="AlphaFoldDB" id="A0A381S0T1"/>
<dbReference type="EMBL" id="UINC01002466">
    <property type="protein sequence ID" value="SUZ96989.1"/>
    <property type="molecule type" value="Genomic_DNA"/>
</dbReference>
<gene>
    <name evidence="1" type="ORF">METZ01_LOCUS49843</name>
</gene>
<organism evidence="1">
    <name type="scientific">marine metagenome</name>
    <dbReference type="NCBI Taxonomy" id="408172"/>
    <lineage>
        <taxon>unclassified sequences</taxon>
        <taxon>metagenomes</taxon>
        <taxon>ecological metagenomes</taxon>
    </lineage>
</organism>
<sequence length="67" mass="7997">VACYLIEHVLEEGQARRKFRSSGSVDIQNDAYLGLQRVTRDRAITRHNYFAYVFSDRNYPGFYRYSR</sequence>
<protein>
    <submittedName>
        <fullName evidence="1">Uncharacterized protein</fullName>
    </submittedName>
</protein>
<proteinExistence type="predicted"/>
<accession>A0A381S0T1</accession>
<name>A0A381S0T1_9ZZZZ</name>
<feature type="non-terminal residue" evidence="1">
    <location>
        <position position="1"/>
    </location>
</feature>
<evidence type="ECO:0000313" key="1">
    <source>
        <dbReference type="EMBL" id="SUZ96989.1"/>
    </source>
</evidence>
<feature type="non-terminal residue" evidence="1">
    <location>
        <position position="67"/>
    </location>
</feature>